<dbReference type="PANTHER" id="PTHR43847:SF1">
    <property type="entry name" value="BLL3993 PROTEIN"/>
    <property type="match status" value="1"/>
</dbReference>
<comment type="caution">
    <text evidence="6">The sequence shown here is derived from an EMBL/GenBank/DDBJ whole genome shotgun (WGS) entry which is preliminary data.</text>
</comment>
<reference evidence="6" key="1">
    <citation type="submission" date="2021-01" db="EMBL/GenBank/DDBJ databases">
        <title>Genomic Encyclopedia of Type Strains, Phase IV (KMG-IV): sequencing the most valuable type-strain genomes for metagenomic binning, comparative biology and taxonomic classification.</title>
        <authorList>
            <person name="Goeker M."/>
        </authorList>
    </citation>
    <scope>NUCLEOTIDE SEQUENCE</scope>
    <source>
        <strain evidence="6">DSM 21943</strain>
    </source>
</reference>
<evidence type="ECO:0000313" key="6">
    <source>
        <dbReference type="EMBL" id="MBM7839628.1"/>
    </source>
</evidence>
<dbReference type="InterPro" id="IPR007318">
    <property type="entry name" value="Phopholipid_MeTrfase"/>
</dbReference>
<name>A0ABS2SVR1_9BACI</name>
<protein>
    <submittedName>
        <fullName evidence="6">Protein-S-isoprenylcysteine O-methyltransferase Ste14</fullName>
    </submittedName>
</protein>
<evidence type="ECO:0000256" key="1">
    <source>
        <dbReference type="ARBA" id="ARBA00004127"/>
    </source>
</evidence>
<evidence type="ECO:0000313" key="7">
    <source>
        <dbReference type="Proteomes" id="UP001179280"/>
    </source>
</evidence>
<comment type="subcellular location">
    <subcellularLocation>
        <location evidence="1">Endomembrane system</location>
        <topology evidence="1">Multi-pass membrane protein</topology>
    </subcellularLocation>
</comment>
<dbReference type="Proteomes" id="UP001179280">
    <property type="component" value="Unassembled WGS sequence"/>
</dbReference>
<keyword evidence="2 5" id="KW-0812">Transmembrane</keyword>
<dbReference type="InterPro" id="IPR052527">
    <property type="entry name" value="Metal_cation-efflux_comp"/>
</dbReference>
<keyword evidence="4 5" id="KW-0472">Membrane</keyword>
<accession>A0ABS2SVR1</accession>
<proteinExistence type="predicted"/>
<evidence type="ECO:0000256" key="4">
    <source>
        <dbReference type="ARBA" id="ARBA00023136"/>
    </source>
</evidence>
<feature type="transmembrane region" description="Helical" evidence="5">
    <location>
        <begin position="40"/>
        <end position="57"/>
    </location>
</feature>
<keyword evidence="3 5" id="KW-1133">Transmembrane helix</keyword>
<dbReference type="PANTHER" id="PTHR43847">
    <property type="entry name" value="BLL3993 PROTEIN"/>
    <property type="match status" value="1"/>
</dbReference>
<keyword evidence="7" id="KW-1185">Reference proteome</keyword>
<evidence type="ECO:0000256" key="2">
    <source>
        <dbReference type="ARBA" id="ARBA00022692"/>
    </source>
</evidence>
<sequence length="187" mass="21466">MGLTDVLFISATLVWLSEFVLFKGKQQEQTTVSLTEKKSFIAILLTILFCIGLCLLFQQMNWTRINQPAMIWVGLTVYGCGIALRIWSMILLRGEFTRDVQTSKTMVLVSEGPYKYMRHPLYTGLLLCVLGISLYTQTVAGVALSLFFITYVLSIRIRLEERMLDTALAGAYTNWKKKRWILIPFLY</sequence>
<evidence type="ECO:0000256" key="3">
    <source>
        <dbReference type="ARBA" id="ARBA00022989"/>
    </source>
</evidence>
<organism evidence="6 7">
    <name type="scientific">Shouchella xiaoxiensis</name>
    <dbReference type="NCBI Taxonomy" id="766895"/>
    <lineage>
        <taxon>Bacteria</taxon>
        <taxon>Bacillati</taxon>
        <taxon>Bacillota</taxon>
        <taxon>Bacilli</taxon>
        <taxon>Bacillales</taxon>
        <taxon>Bacillaceae</taxon>
        <taxon>Shouchella</taxon>
    </lineage>
</organism>
<dbReference type="Pfam" id="PF04191">
    <property type="entry name" value="PEMT"/>
    <property type="match status" value="1"/>
</dbReference>
<dbReference type="EMBL" id="JAFBCV010000009">
    <property type="protein sequence ID" value="MBM7839628.1"/>
    <property type="molecule type" value="Genomic_DNA"/>
</dbReference>
<dbReference type="Gene3D" id="1.20.120.1630">
    <property type="match status" value="1"/>
</dbReference>
<dbReference type="RefSeq" id="WP_035419471.1">
    <property type="nucleotide sequence ID" value="NZ_JAFBCV010000009.1"/>
</dbReference>
<feature type="transmembrane region" description="Helical" evidence="5">
    <location>
        <begin position="69"/>
        <end position="90"/>
    </location>
</feature>
<evidence type="ECO:0000256" key="5">
    <source>
        <dbReference type="SAM" id="Phobius"/>
    </source>
</evidence>
<feature type="transmembrane region" description="Helical" evidence="5">
    <location>
        <begin position="121"/>
        <end position="153"/>
    </location>
</feature>
<gene>
    <name evidence="6" type="ORF">JOC54_002908</name>
</gene>